<dbReference type="PANTHER" id="PTHR33067">
    <property type="entry name" value="RNA-DIRECTED DNA POLYMERASE-RELATED"/>
    <property type="match status" value="1"/>
</dbReference>
<evidence type="ECO:0000313" key="2">
    <source>
        <dbReference type="Proteomes" id="UP000663760"/>
    </source>
</evidence>
<reference evidence="1" key="1">
    <citation type="submission" date="2020-02" db="EMBL/GenBank/DDBJ databases">
        <authorList>
            <person name="Scholz U."/>
            <person name="Mascher M."/>
            <person name="Fiebig A."/>
        </authorList>
    </citation>
    <scope>NUCLEOTIDE SEQUENCE</scope>
</reference>
<dbReference type="AlphaFoldDB" id="A0A7I8LLD5"/>
<gene>
    <name evidence="1" type="ORF">SI8410_18021427</name>
</gene>
<dbReference type="EMBL" id="LR746281">
    <property type="protein sequence ID" value="CAA7410749.1"/>
    <property type="molecule type" value="Genomic_DNA"/>
</dbReference>
<proteinExistence type="predicted"/>
<protein>
    <submittedName>
        <fullName evidence="1">Uncharacterized protein</fullName>
    </submittedName>
</protein>
<dbReference type="Proteomes" id="UP000663760">
    <property type="component" value="Chromosome 18"/>
</dbReference>
<accession>A0A7I8LLD5</accession>
<evidence type="ECO:0000313" key="1">
    <source>
        <dbReference type="EMBL" id="CAA7410749.1"/>
    </source>
</evidence>
<name>A0A7I8LLD5_SPIIN</name>
<organism evidence="1 2">
    <name type="scientific">Spirodela intermedia</name>
    <name type="common">Intermediate duckweed</name>
    <dbReference type="NCBI Taxonomy" id="51605"/>
    <lineage>
        <taxon>Eukaryota</taxon>
        <taxon>Viridiplantae</taxon>
        <taxon>Streptophyta</taxon>
        <taxon>Embryophyta</taxon>
        <taxon>Tracheophyta</taxon>
        <taxon>Spermatophyta</taxon>
        <taxon>Magnoliopsida</taxon>
        <taxon>Liliopsida</taxon>
        <taxon>Araceae</taxon>
        <taxon>Lemnoideae</taxon>
        <taxon>Spirodela</taxon>
    </lineage>
</organism>
<dbReference type="OrthoDB" id="1744168at2759"/>
<sequence length="149" mass="16981">MVCGGSLLNKYDDEVEELIEQLVENDNHHIWLIQNERNVGPKRGRVLNVKSMESEIERDMTDRHVEQLKADVESLNQVDSNVENMKGKGKEVNFLLELQFVDGSIKQPYGVLKDVMIKIEHCTFLVDFISRAPIVLGKPFLTTAKAITD</sequence>
<keyword evidence="2" id="KW-1185">Reference proteome</keyword>
<dbReference type="PANTHER" id="PTHR33067:SF9">
    <property type="entry name" value="RNA-DIRECTED DNA POLYMERASE"/>
    <property type="match status" value="1"/>
</dbReference>